<dbReference type="EMBL" id="JBHSEU010000006">
    <property type="protein sequence ID" value="MFC4537950.1"/>
    <property type="molecule type" value="Genomic_DNA"/>
</dbReference>
<protein>
    <submittedName>
        <fullName evidence="3">Uncharacterized protein</fullName>
    </submittedName>
</protein>
<keyword evidence="4" id="KW-1185">Reference proteome</keyword>
<evidence type="ECO:0000256" key="1">
    <source>
        <dbReference type="SAM" id="Phobius"/>
    </source>
</evidence>
<sequence>MKRRVLVRFRISTVLLLLAVDSRCVSFVVVGDSLAMFQLDVFVFVVADVGLSTCGVRYCGCSCATGYPAVVFLSLYIAVVVPPFVFFFWINVLWFLMKVPYVPRERGVTAIAA</sequence>
<organism evidence="3 4">
    <name type="scientific">Chromohalobacter sarecensis</name>
    <dbReference type="NCBI Taxonomy" id="245294"/>
    <lineage>
        <taxon>Bacteria</taxon>
        <taxon>Pseudomonadati</taxon>
        <taxon>Pseudomonadota</taxon>
        <taxon>Gammaproteobacteria</taxon>
        <taxon>Oceanospirillales</taxon>
        <taxon>Halomonadaceae</taxon>
        <taxon>Chromohalobacter</taxon>
    </lineage>
</organism>
<keyword evidence="1" id="KW-0472">Membrane</keyword>
<name>A0ABV9CXS6_9GAMM</name>
<reference evidence="4" key="1">
    <citation type="journal article" date="2019" name="Int. J. Syst. Evol. Microbiol.">
        <title>The Global Catalogue of Microorganisms (GCM) 10K type strain sequencing project: providing services to taxonomists for standard genome sequencing and annotation.</title>
        <authorList>
            <consortium name="The Broad Institute Genomics Platform"/>
            <consortium name="The Broad Institute Genome Sequencing Center for Infectious Disease"/>
            <person name="Wu L."/>
            <person name="Ma J."/>
        </authorList>
    </citation>
    <scope>NUCLEOTIDE SEQUENCE [LARGE SCALE GENOMIC DNA]</scope>
    <source>
        <strain evidence="4">CGMCC 1.12121</strain>
    </source>
</reference>
<feature type="transmembrane region" description="Helical" evidence="1">
    <location>
        <begin position="75"/>
        <end position="96"/>
    </location>
</feature>
<keyword evidence="1" id="KW-1133">Transmembrane helix</keyword>
<dbReference type="Proteomes" id="UP001596030">
    <property type="component" value="Unassembled WGS sequence"/>
</dbReference>
<gene>
    <name evidence="3" type="ORF">ACFO0U_04010</name>
</gene>
<dbReference type="RefSeq" id="WP_246973019.1">
    <property type="nucleotide sequence ID" value="NZ_JAKGAN010000004.1"/>
</dbReference>
<evidence type="ECO:0000256" key="2">
    <source>
        <dbReference type="SAM" id="SignalP"/>
    </source>
</evidence>
<evidence type="ECO:0000313" key="3">
    <source>
        <dbReference type="EMBL" id="MFC4537950.1"/>
    </source>
</evidence>
<feature type="chain" id="PRO_5045809839" evidence="2">
    <location>
        <begin position="20"/>
        <end position="113"/>
    </location>
</feature>
<keyword evidence="1" id="KW-0812">Transmembrane</keyword>
<accession>A0ABV9CXS6</accession>
<evidence type="ECO:0000313" key="4">
    <source>
        <dbReference type="Proteomes" id="UP001596030"/>
    </source>
</evidence>
<proteinExistence type="predicted"/>
<feature type="signal peptide" evidence="2">
    <location>
        <begin position="1"/>
        <end position="19"/>
    </location>
</feature>
<keyword evidence="2" id="KW-0732">Signal</keyword>
<comment type="caution">
    <text evidence="3">The sequence shown here is derived from an EMBL/GenBank/DDBJ whole genome shotgun (WGS) entry which is preliminary data.</text>
</comment>